<dbReference type="GO" id="GO:0008168">
    <property type="term" value="F:methyltransferase activity"/>
    <property type="evidence" value="ECO:0007669"/>
    <property type="project" value="UniProtKB-KW"/>
</dbReference>
<proteinExistence type="predicted"/>
<dbReference type="SUPFAM" id="SSF53335">
    <property type="entry name" value="S-adenosyl-L-methionine-dependent methyltransferases"/>
    <property type="match status" value="1"/>
</dbReference>
<keyword evidence="1 4" id="KW-0489">Methyltransferase</keyword>
<keyword evidence="2" id="KW-0949">S-adenosyl-L-methionine</keyword>
<gene>
    <name evidence="4" type="ORF">V5F32_10185</name>
</gene>
<feature type="domain" description="Methyltransferase small" evidence="3">
    <location>
        <begin position="35"/>
        <end position="197"/>
    </location>
</feature>
<evidence type="ECO:0000256" key="1">
    <source>
        <dbReference type="ARBA" id="ARBA00022603"/>
    </source>
</evidence>
<dbReference type="InterPro" id="IPR050210">
    <property type="entry name" value="tRNA_Adenine-N(6)_MTase"/>
</dbReference>
<dbReference type="GO" id="GO:0032259">
    <property type="term" value="P:methylation"/>
    <property type="evidence" value="ECO:0007669"/>
    <property type="project" value="UniProtKB-KW"/>
</dbReference>
<organism evidence="4 5">
    <name type="scientific">Xanthobacter oligotrophicus</name>
    <dbReference type="NCBI Taxonomy" id="2607286"/>
    <lineage>
        <taxon>Bacteria</taxon>
        <taxon>Pseudomonadati</taxon>
        <taxon>Pseudomonadota</taxon>
        <taxon>Alphaproteobacteria</taxon>
        <taxon>Hyphomicrobiales</taxon>
        <taxon>Xanthobacteraceae</taxon>
        <taxon>Xanthobacter</taxon>
    </lineage>
</organism>
<dbReference type="RefSeq" id="WP_393992415.1">
    <property type="nucleotide sequence ID" value="NZ_JBAFVH010000005.1"/>
</dbReference>
<dbReference type="PANTHER" id="PTHR47739">
    <property type="entry name" value="TRNA1(VAL) (ADENINE(37)-N6)-METHYLTRANSFERASE"/>
    <property type="match status" value="1"/>
</dbReference>
<dbReference type="PROSITE" id="PS00092">
    <property type="entry name" value="N6_MTASE"/>
    <property type="match status" value="1"/>
</dbReference>
<dbReference type="PANTHER" id="PTHR47739:SF1">
    <property type="entry name" value="TRNA1(VAL) (ADENINE(37)-N6)-METHYLTRANSFERASE"/>
    <property type="match status" value="1"/>
</dbReference>
<sequence length="261" mass="26962">MATDAAAPETSTDSVLGGRLTLRQPKTGHRVGHDALLLAAFAPADRRRIVDLGAGVGSCGLAFLTRVPQAQGVLVEIAPELADLARENAALNGLSARVEVTAGDVTRLGRPSGPDVPQAGSADLVLTNPPFNDTAQHRISPDAARARAHMADGALLEDWVRAADRCLAARGVLCLIHRPQALAELLAALDGRFGAVEILPVHPRPDRPAVRLLVRAVKGRRTPPALLPGLILAGADGTPTAAADAVLRQGAGLEQSGLAQS</sequence>
<comment type="caution">
    <text evidence="4">The sequence shown here is derived from an EMBL/GenBank/DDBJ whole genome shotgun (WGS) entry which is preliminary data.</text>
</comment>
<dbReference type="InterPro" id="IPR002052">
    <property type="entry name" value="DNA_methylase_N6_adenine_CS"/>
</dbReference>
<accession>A0ABW6ZUX0</accession>
<dbReference type="InterPro" id="IPR007848">
    <property type="entry name" value="Small_mtfrase_dom"/>
</dbReference>
<keyword evidence="1 4" id="KW-0808">Transferase</keyword>
<evidence type="ECO:0000256" key="2">
    <source>
        <dbReference type="ARBA" id="ARBA00022691"/>
    </source>
</evidence>
<protein>
    <submittedName>
        <fullName evidence="4">Methyltransferase</fullName>
    </submittedName>
</protein>
<dbReference type="CDD" id="cd02440">
    <property type="entry name" value="AdoMet_MTases"/>
    <property type="match status" value="1"/>
</dbReference>
<dbReference type="InterPro" id="IPR029063">
    <property type="entry name" value="SAM-dependent_MTases_sf"/>
</dbReference>
<dbReference type="Gene3D" id="3.40.50.150">
    <property type="entry name" value="Vaccinia Virus protein VP39"/>
    <property type="match status" value="1"/>
</dbReference>
<reference evidence="4 5" key="1">
    <citation type="submission" date="2024-02" db="EMBL/GenBank/DDBJ databases">
        <title>Expansion and revision of Xanthobacter and proposal of Roseixanthobacter gen. nov.</title>
        <authorList>
            <person name="Soltysiak M.P.M."/>
            <person name="Jalihal A."/>
            <person name="Ory A."/>
            <person name="Chrisophersen C."/>
            <person name="Lee A.D."/>
            <person name="Boulton J."/>
            <person name="Springer M."/>
        </authorList>
    </citation>
    <scope>NUCLEOTIDE SEQUENCE [LARGE SCALE GENOMIC DNA]</scope>
    <source>
        <strain evidence="4 5">23A</strain>
    </source>
</reference>
<dbReference type="EMBL" id="JBAFVH010000005">
    <property type="protein sequence ID" value="MFG1372531.1"/>
    <property type="molecule type" value="Genomic_DNA"/>
</dbReference>
<evidence type="ECO:0000313" key="5">
    <source>
        <dbReference type="Proteomes" id="UP001604002"/>
    </source>
</evidence>
<dbReference type="Proteomes" id="UP001604002">
    <property type="component" value="Unassembled WGS sequence"/>
</dbReference>
<keyword evidence="5" id="KW-1185">Reference proteome</keyword>
<name>A0ABW6ZUX0_9HYPH</name>
<evidence type="ECO:0000313" key="4">
    <source>
        <dbReference type="EMBL" id="MFG1372531.1"/>
    </source>
</evidence>
<evidence type="ECO:0000259" key="3">
    <source>
        <dbReference type="Pfam" id="PF05175"/>
    </source>
</evidence>
<dbReference type="Pfam" id="PF05175">
    <property type="entry name" value="MTS"/>
    <property type="match status" value="1"/>
</dbReference>